<accession>A0A6N9TPR6</accession>
<dbReference type="AlphaFoldDB" id="A0A6N9TPR6"/>
<keyword evidence="2" id="KW-1185">Reference proteome</keyword>
<evidence type="ECO:0000313" key="1">
    <source>
        <dbReference type="EMBL" id="NDY43265.1"/>
    </source>
</evidence>
<sequence length="482" mass="52129">ALLWALAAAGCAASRPAALRPGAADCRSLLEGLDRAARAAGCVDAAAARVPGLPFLRVTRFWTAFSPGEMDGASLRFYAGELARLDREGRERELACLGKPELAPRAAACGERLLGAALEAPEAFRRRLAGLRVPDDYRLSMRVLGLYPLVRWPFALAVAHAYAERREWFREDLGALVRDGGWTPARPAAAGPPLPAGEVAAILRRASRNPLGVPLPSPGEARRLAAAFAPVFVQETVHPADRWGAVVPGSGGFRVDGDRPVVYFYLDHLLAGGRPLLRLNYVIWYPERNGGLTPWFEQGAFDGLTFALVLGPDGRPILGEAMNNCGCYHMEFPAPAVAVRARPIPFGPDPLVPQALPVPGPGERLAVFLMSGWHQVLRVTAEASAGPGRRYELRPYAELETPAGPGRRFFDGRGVVPGSERVERFFFFSMGIPAVGSMRQRGHQPITLLGREHYDDPRRLERHFELRLPAGEAGDGAGPSGE</sequence>
<organism evidence="1 2">
    <name type="scientific">Dissulfurirhabdus thermomarina</name>
    <dbReference type="NCBI Taxonomy" id="1765737"/>
    <lineage>
        <taxon>Bacteria</taxon>
        <taxon>Deltaproteobacteria</taxon>
        <taxon>Dissulfurirhabdaceae</taxon>
        <taxon>Dissulfurirhabdus</taxon>
    </lineage>
</organism>
<gene>
    <name evidence="1" type="ORF">G3N55_10480</name>
</gene>
<dbReference type="EMBL" id="JAAGRR010000140">
    <property type="protein sequence ID" value="NDY43265.1"/>
    <property type="molecule type" value="Genomic_DNA"/>
</dbReference>
<evidence type="ECO:0000313" key="2">
    <source>
        <dbReference type="Proteomes" id="UP000469346"/>
    </source>
</evidence>
<proteinExistence type="predicted"/>
<feature type="non-terminal residue" evidence="1">
    <location>
        <position position="1"/>
    </location>
</feature>
<protein>
    <submittedName>
        <fullName evidence="1">Uncharacterized protein</fullName>
    </submittedName>
</protein>
<dbReference type="RefSeq" id="WP_163299374.1">
    <property type="nucleotide sequence ID" value="NZ_JAAGRR010000140.1"/>
</dbReference>
<comment type="caution">
    <text evidence="1">The sequence shown here is derived from an EMBL/GenBank/DDBJ whole genome shotgun (WGS) entry which is preliminary data.</text>
</comment>
<name>A0A6N9TPR6_DISTH</name>
<dbReference type="Proteomes" id="UP000469346">
    <property type="component" value="Unassembled WGS sequence"/>
</dbReference>
<reference evidence="1 2" key="1">
    <citation type="submission" date="2020-02" db="EMBL/GenBank/DDBJ databases">
        <title>Comparative genomics of sulfur disproportionating microorganisms.</title>
        <authorList>
            <person name="Ward L.M."/>
            <person name="Bertran E."/>
            <person name="Johnston D.T."/>
        </authorList>
    </citation>
    <scope>NUCLEOTIDE SEQUENCE [LARGE SCALE GENOMIC DNA]</scope>
    <source>
        <strain evidence="1 2">DSM 100025</strain>
    </source>
</reference>